<feature type="region of interest" description="Disordered" evidence="1">
    <location>
        <begin position="1"/>
        <end position="159"/>
    </location>
</feature>
<evidence type="ECO:0000313" key="2">
    <source>
        <dbReference type="EMBL" id="NWI12874.1"/>
    </source>
</evidence>
<feature type="compositionally biased region" description="Basic and acidic residues" evidence="1">
    <location>
        <begin position="731"/>
        <end position="747"/>
    </location>
</feature>
<reference evidence="2 3" key="1">
    <citation type="submission" date="2019-09" db="EMBL/GenBank/DDBJ databases">
        <title>Bird 10,000 Genomes (B10K) Project - Family phase.</title>
        <authorList>
            <person name="Zhang G."/>
        </authorList>
    </citation>
    <scope>NUCLEOTIDE SEQUENCE [LARGE SCALE GENOMIC DNA]</scope>
    <source>
        <strain evidence="2">B10K-MSB-42743</strain>
        <tissue evidence="2">Heart</tissue>
    </source>
</reference>
<feature type="region of interest" description="Disordered" evidence="1">
    <location>
        <begin position="635"/>
        <end position="677"/>
    </location>
</feature>
<comment type="caution">
    <text evidence="2">The sequence shown here is derived from an EMBL/GenBank/DDBJ whole genome shotgun (WGS) entry which is preliminary data.</text>
</comment>
<proteinExistence type="predicted"/>
<organism evidence="2 3">
    <name type="scientific">Crypturellus soui</name>
    <dbReference type="NCBI Taxonomy" id="458187"/>
    <lineage>
        <taxon>Eukaryota</taxon>
        <taxon>Metazoa</taxon>
        <taxon>Chordata</taxon>
        <taxon>Craniata</taxon>
        <taxon>Vertebrata</taxon>
        <taxon>Euteleostomi</taxon>
        <taxon>Archelosauria</taxon>
        <taxon>Archosauria</taxon>
        <taxon>Dinosauria</taxon>
        <taxon>Saurischia</taxon>
        <taxon>Theropoda</taxon>
        <taxon>Coelurosauria</taxon>
        <taxon>Aves</taxon>
        <taxon>Palaeognathae</taxon>
        <taxon>Tinamiformes</taxon>
        <taxon>Tinamidae</taxon>
        <taxon>Crypturellus</taxon>
    </lineage>
</organism>
<name>A0A7K4K981_9AVES</name>
<feature type="region of interest" description="Disordered" evidence="1">
    <location>
        <begin position="711"/>
        <end position="760"/>
    </location>
</feature>
<accession>A0A7K4K981</accession>
<feature type="compositionally biased region" description="Polar residues" evidence="1">
    <location>
        <begin position="711"/>
        <end position="730"/>
    </location>
</feature>
<feature type="compositionally biased region" description="Basic and acidic residues" evidence="1">
    <location>
        <begin position="22"/>
        <end position="37"/>
    </location>
</feature>
<sequence>QQSISPLVEAVSCSEASRKHHFTDSKETSCKRVRQENKFQSPDISSESESQEDDSQPSASQEEMSRQSRRSSKRIASKRVVELRTASSSASECEKGNQRQKVKLNTKGKTLKSAHRKKSDKEHRNSKTTLVTLRASQEEEEEDEEDEADDFEPDDEGQCFAPEEVNKAPVFVPVGLRSPKPVPVQIEETMEELEISANVPDVQMVTDVESVSHVFVSVMQEEENVKTSPTEADIPENPEEDKGINDGSTEAAMTLLAMGDPMFQLKINSEDRDVTALDDLHVVDSFVNCVYSKQNVVSSQHLLSSPASNVDPFPSEDGSNINLEHPITDTRMGGEEYFEKSATETSDSSVPMVSSVRPTSDRLLMSEPYFGVLRSNENIIKNPVNTNVLVEELEQVQDETTILRGTAEMQKAELEQVKPATGDSLDLHDFAAKCTQLVKQIDATERTEKETRNTCATSGELQALTSSLKPKALEVGQELCPSQSSVDGLPEHNPTTAEHNLYTINLTQNEGCIQDFQQQYTSNTEETSVVNDNHSRCPEEEQTFILTLVEIPADSREYDDASVLLEQTSEPLLPAPILISPVSASGTSMTGVESIGSLTTAVDELAASLDRKMETKQLQRAPGEPIPKLVQTAKKRSAVELGEDDFPPAKKTLSTSAEDGLESTSKDYSTQSTNSPRKAAGNLLEKAGASVNTKVLTSAFVSASESLLVGRSQSETLQDSEAASPGNSTSRQDEEGVSRLNSDRKAEISGPSKPGDVDESAQLEHTVCVAASSKPPLLRVGRKPLGFLSLICKKSSSKSAEDTKGNRGKIQKPRIVTPKRGLKKPTVSSEAGREFCALPSTSTSSPVECENTAADAAVEIPVNKQPEKPSLQAKEQEKEEAPTRISEYFFSDIFMEVDDPE</sequence>
<feature type="compositionally biased region" description="Basic residues" evidence="1">
    <location>
        <begin position="67"/>
        <end position="77"/>
    </location>
</feature>
<dbReference type="Proteomes" id="UP000545332">
    <property type="component" value="Unassembled WGS sequence"/>
</dbReference>
<dbReference type="AlphaFoldDB" id="A0A7K4K981"/>
<dbReference type="EMBL" id="VWPX01007559">
    <property type="protein sequence ID" value="NWI12874.1"/>
    <property type="molecule type" value="Genomic_DNA"/>
</dbReference>
<feature type="compositionally biased region" description="Polar residues" evidence="1">
    <location>
        <begin position="652"/>
        <end position="676"/>
    </location>
</feature>
<feature type="compositionally biased region" description="Acidic residues" evidence="1">
    <location>
        <begin position="138"/>
        <end position="157"/>
    </location>
</feature>
<feature type="region of interest" description="Disordered" evidence="1">
    <location>
        <begin position="222"/>
        <end position="245"/>
    </location>
</feature>
<feature type="non-terminal residue" evidence="2">
    <location>
        <position position="1"/>
    </location>
</feature>
<protein>
    <submittedName>
        <fullName evidence="2">BDP1 factor</fullName>
    </submittedName>
</protein>
<evidence type="ECO:0000313" key="3">
    <source>
        <dbReference type="Proteomes" id="UP000545332"/>
    </source>
</evidence>
<dbReference type="OrthoDB" id="272624at2759"/>
<evidence type="ECO:0000256" key="1">
    <source>
        <dbReference type="SAM" id="MobiDB-lite"/>
    </source>
</evidence>
<gene>
    <name evidence="2" type="primary">Bdp1_1</name>
    <name evidence="2" type="ORF">CRYSOU_R15654</name>
</gene>
<feature type="compositionally biased region" description="Basic residues" evidence="1">
    <location>
        <begin position="98"/>
        <end position="118"/>
    </location>
</feature>
<keyword evidence="3" id="KW-1185">Reference proteome</keyword>
<feature type="region of interest" description="Disordered" evidence="1">
    <location>
        <begin position="862"/>
        <end position="884"/>
    </location>
</feature>
<feature type="non-terminal residue" evidence="2">
    <location>
        <position position="901"/>
    </location>
</feature>